<protein>
    <recommendedName>
        <fullName evidence="1">Methyltransferase FkbM domain-containing protein</fullName>
    </recommendedName>
</protein>
<dbReference type="EMBL" id="CP020370">
    <property type="protein sequence ID" value="AUB83872.1"/>
    <property type="molecule type" value="Genomic_DNA"/>
</dbReference>
<dbReference type="PANTHER" id="PTHR34203">
    <property type="entry name" value="METHYLTRANSFERASE, FKBM FAMILY PROTEIN"/>
    <property type="match status" value="1"/>
</dbReference>
<dbReference type="Pfam" id="PF05050">
    <property type="entry name" value="Methyltransf_21"/>
    <property type="match status" value="1"/>
</dbReference>
<dbReference type="Proteomes" id="UP000232638">
    <property type="component" value="Chromosome"/>
</dbReference>
<dbReference type="InterPro" id="IPR029063">
    <property type="entry name" value="SAM-dependent_MTases_sf"/>
</dbReference>
<dbReference type="AlphaFoldDB" id="A0A2K8UE88"/>
<reference evidence="2 3" key="1">
    <citation type="submission" date="2017-03" db="EMBL/GenBank/DDBJ databases">
        <title>Complete genome sequence of Candidatus 'Thiodictyon syntrophicum' sp. nov. strain Cad16T, a photolithoautotroph purple sulfur bacterium isolated from an alpine meromictic lake.</title>
        <authorList>
            <person name="Luedin S.M."/>
            <person name="Pothier J.F."/>
            <person name="Danza F."/>
            <person name="Storelli N."/>
            <person name="Wittwer M."/>
            <person name="Tonolla M."/>
        </authorList>
    </citation>
    <scope>NUCLEOTIDE SEQUENCE [LARGE SCALE GENOMIC DNA]</scope>
    <source>
        <strain evidence="2 3">Cad16T</strain>
    </source>
</reference>
<dbReference type="OrthoDB" id="5329963at2"/>
<dbReference type="PANTHER" id="PTHR34203:SF15">
    <property type="entry name" value="SLL1173 PROTEIN"/>
    <property type="match status" value="1"/>
</dbReference>
<dbReference type="KEGG" id="tsy:THSYN_24950"/>
<dbReference type="InterPro" id="IPR006342">
    <property type="entry name" value="FkbM_mtfrase"/>
</dbReference>
<dbReference type="SUPFAM" id="SSF53335">
    <property type="entry name" value="S-adenosyl-L-methionine-dependent methyltransferases"/>
    <property type="match status" value="1"/>
</dbReference>
<keyword evidence="3" id="KW-1185">Reference proteome</keyword>
<organism evidence="2 3">
    <name type="scientific">Candidatus Thiodictyon syntrophicum</name>
    <dbReference type="NCBI Taxonomy" id="1166950"/>
    <lineage>
        <taxon>Bacteria</taxon>
        <taxon>Pseudomonadati</taxon>
        <taxon>Pseudomonadota</taxon>
        <taxon>Gammaproteobacteria</taxon>
        <taxon>Chromatiales</taxon>
        <taxon>Chromatiaceae</taxon>
        <taxon>Thiodictyon</taxon>
    </lineage>
</organism>
<proteinExistence type="predicted"/>
<dbReference type="RefSeq" id="WP_100921547.1">
    <property type="nucleotide sequence ID" value="NZ_CP020370.1"/>
</dbReference>
<evidence type="ECO:0000313" key="2">
    <source>
        <dbReference type="EMBL" id="AUB83872.1"/>
    </source>
</evidence>
<accession>A0A2K8UE88</accession>
<feature type="domain" description="Methyltransferase FkbM" evidence="1">
    <location>
        <begin position="61"/>
        <end position="201"/>
    </location>
</feature>
<dbReference type="InterPro" id="IPR052514">
    <property type="entry name" value="SAM-dependent_MTase"/>
</dbReference>
<evidence type="ECO:0000313" key="3">
    <source>
        <dbReference type="Proteomes" id="UP000232638"/>
    </source>
</evidence>
<sequence>MLKSLLRWHSSRHLAGSRSIFLAAQIYRDGYVSANNYESASDGEYALIRRLSNEKVTTIFDVGANDGSYSKMISKILGEAKIFAFELSPITFSRLQDNVRHDTKIILVDAGLSNTEAEVAFHHVDENPSLSGLGSRPYSVESRVLKSRVIRGDVYAKHAGIESIDFVKIDVEGFEIEVIEGLSGILDSVQIVQFEYNEMSWMRGNFLDKFREVLPGFQIGRLTQGGVIWDLSLLSNAHLCAGNMIALNSRYGVLKALLSRF</sequence>
<dbReference type="Gene3D" id="3.40.50.150">
    <property type="entry name" value="Vaccinia Virus protein VP39"/>
    <property type="match status" value="1"/>
</dbReference>
<name>A0A2K8UE88_9GAMM</name>
<gene>
    <name evidence="2" type="ORF">THSYN_24950</name>
</gene>
<dbReference type="NCBIfam" id="TIGR01444">
    <property type="entry name" value="fkbM_fam"/>
    <property type="match status" value="1"/>
</dbReference>
<evidence type="ECO:0000259" key="1">
    <source>
        <dbReference type="Pfam" id="PF05050"/>
    </source>
</evidence>